<dbReference type="InterPro" id="IPR036465">
    <property type="entry name" value="vWFA_dom_sf"/>
</dbReference>
<dbReference type="AlphaFoldDB" id="A0A6C0J4H5"/>
<proteinExistence type="predicted"/>
<feature type="domain" description="DUF2828" evidence="1">
    <location>
        <begin position="148"/>
        <end position="309"/>
    </location>
</feature>
<dbReference type="InterPro" id="IPR011205">
    <property type="entry name" value="UCP015417_vWA"/>
</dbReference>
<dbReference type="EMBL" id="MN740294">
    <property type="protein sequence ID" value="QHT98553.1"/>
    <property type="molecule type" value="Genomic_DNA"/>
</dbReference>
<name>A0A6C0J4H5_9ZZZZ</name>
<evidence type="ECO:0000259" key="2">
    <source>
        <dbReference type="Pfam" id="PF25043"/>
    </source>
</evidence>
<organism evidence="3">
    <name type="scientific">viral metagenome</name>
    <dbReference type="NCBI Taxonomy" id="1070528"/>
    <lineage>
        <taxon>unclassified sequences</taxon>
        <taxon>metagenomes</taxon>
        <taxon>organismal metagenomes</taxon>
    </lineage>
</organism>
<protein>
    <recommendedName>
        <fullName evidence="4">TROVE domain-containing protein</fullName>
    </recommendedName>
</protein>
<evidence type="ECO:0008006" key="4">
    <source>
        <dbReference type="Google" id="ProtNLM"/>
    </source>
</evidence>
<dbReference type="InterPro" id="IPR056690">
    <property type="entry name" value="DUF7788"/>
</dbReference>
<dbReference type="InterPro" id="IPR058580">
    <property type="entry name" value="DUF2828"/>
</dbReference>
<dbReference type="SUPFAM" id="SSF53300">
    <property type="entry name" value="vWA-like"/>
    <property type="match status" value="1"/>
</dbReference>
<reference evidence="3" key="1">
    <citation type="journal article" date="2020" name="Nature">
        <title>Giant virus diversity and host interactions through global metagenomics.</title>
        <authorList>
            <person name="Schulz F."/>
            <person name="Roux S."/>
            <person name="Paez-Espino D."/>
            <person name="Jungbluth S."/>
            <person name="Walsh D.A."/>
            <person name="Denef V.J."/>
            <person name="McMahon K.D."/>
            <person name="Konstantinidis K.T."/>
            <person name="Eloe-Fadrosh E.A."/>
            <person name="Kyrpides N.C."/>
            <person name="Woyke T."/>
        </authorList>
    </citation>
    <scope>NUCLEOTIDE SEQUENCE</scope>
    <source>
        <strain evidence="3">GVMAG-M-3300025676-16</strain>
    </source>
</reference>
<dbReference type="Gene3D" id="3.40.50.410">
    <property type="entry name" value="von Willebrand factor, type A domain"/>
    <property type="match status" value="1"/>
</dbReference>
<dbReference type="Pfam" id="PF11443">
    <property type="entry name" value="DUF2828"/>
    <property type="match status" value="1"/>
</dbReference>
<dbReference type="PANTHER" id="PTHR31373:SF27">
    <property type="entry name" value="TROVE DOMAIN-CONTAINING PROTEIN"/>
    <property type="match status" value="1"/>
</dbReference>
<accession>A0A6C0J4H5</accession>
<evidence type="ECO:0000259" key="1">
    <source>
        <dbReference type="Pfam" id="PF11443"/>
    </source>
</evidence>
<dbReference type="Pfam" id="PF25043">
    <property type="entry name" value="DUF7788"/>
    <property type="match status" value="1"/>
</dbReference>
<sequence length="520" mass="59849">MSFATAMKQYKKTWNGAPTLSNPDPQKVSSGRIALFYRSVRGLNAPRLFECLKNSAQESVIDTFLLVFHIRDCREGKGERSLGRLAFRWLFVNYSDEFMKVFSLIPEYGRWDDLLDLWPGVLDLTQTLDIINANWYCNLQENDLIKLQSLQHNIVQFYANKLTEDIKSMDLCKNVSLAAKWAPTEKDSIDFKFKTVNLLCKNLRISPKIYRKSITTPLREYLRVVEKFMCTNKWDSIDFNKVPSCAMKRLKNAFEKHSKQSFEEWKYKLYKGEAKVNATQLFPYEIVKEIRSGKYDSVSEEQWKVLEQKTSNLGFLENGVCVTDVSGSMNYGNSTVKPIDVAISLSLIIANANKGAFHNNVISFHETPTFFVIKEGTIESKVKQILSAPWGMTTNLMDVFNMILNVAEQNNLSQEEMPKNIFIFSDMQFNNTSTGKTNYQEIEKKYQKSNYKRPNIIFWNVNGTSTDYPVSTDCNGTCLISGFSSNLVKAILEGKSINVNDIMRRTIDDERYKPVYDSLK</sequence>
<dbReference type="PANTHER" id="PTHR31373">
    <property type="entry name" value="OS06G0652100 PROTEIN"/>
    <property type="match status" value="1"/>
</dbReference>
<feature type="domain" description="DUF7788" evidence="2">
    <location>
        <begin position="318"/>
        <end position="501"/>
    </location>
</feature>
<evidence type="ECO:0000313" key="3">
    <source>
        <dbReference type="EMBL" id="QHT98553.1"/>
    </source>
</evidence>